<dbReference type="InterPro" id="IPR024743">
    <property type="entry name" value="Dynein_HC_stalk"/>
</dbReference>
<feature type="domain" description="Dynein heavy chain coiled coil stalk" evidence="15">
    <location>
        <begin position="308"/>
        <end position="432"/>
    </location>
</feature>
<dbReference type="Gene3D" id="1.20.1270.280">
    <property type="match status" value="1"/>
</dbReference>
<evidence type="ECO:0000259" key="17">
    <source>
        <dbReference type="Pfam" id="PF12781"/>
    </source>
</evidence>
<dbReference type="Gene3D" id="3.40.50.300">
    <property type="entry name" value="P-loop containing nucleotide triphosphate hydrolases"/>
    <property type="match status" value="3"/>
</dbReference>
<feature type="coiled-coil region" evidence="13">
    <location>
        <begin position="865"/>
        <end position="913"/>
    </location>
</feature>
<dbReference type="InterPro" id="IPR041228">
    <property type="entry name" value="Dynein_C"/>
</dbReference>
<comment type="caution">
    <text evidence="20">The sequence shown here is derived from an EMBL/GenBank/DDBJ whole genome shotgun (WGS) entry which is preliminary data.</text>
</comment>
<dbReference type="PANTHER" id="PTHR22878:SF70">
    <property type="entry name" value="DYNEIN HEAVY CHAIN 2, AXONEMAL"/>
    <property type="match status" value="1"/>
</dbReference>
<evidence type="ECO:0000256" key="2">
    <source>
        <dbReference type="ARBA" id="ARBA00008887"/>
    </source>
</evidence>
<dbReference type="GO" id="GO:0007018">
    <property type="term" value="P:microtubule-based movement"/>
    <property type="evidence" value="ECO:0007669"/>
    <property type="project" value="InterPro"/>
</dbReference>
<dbReference type="Pfam" id="PF12780">
    <property type="entry name" value="AAA_8"/>
    <property type="match status" value="1"/>
</dbReference>
<evidence type="ECO:0000256" key="7">
    <source>
        <dbReference type="ARBA" id="ARBA00023017"/>
    </source>
</evidence>
<feature type="domain" description="Dynein heavy chain AAA module D4" evidence="16">
    <location>
        <begin position="55"/>
        <end position="305"/>
    </location>
</feature>
<sequence>IRETHLSSYLMFGDFINPESMPEDRVYEEIKDIQAMYPIVEHCLEDYNNANKKKMSLVIFRYVLEHLSRICRILRVPGGHALLVGVGGSGRQSLTRLASAMAGYTVFQPEISKNYGKNEWREDIKTLLRRAGAEGKNTVFLMTDSQIKEETFLEDIDSLLNSGEVPNLYSSEEKAELMDIIQSSLAASGGHKSIDLSPLALYALFVDRCREKLHVVMAFSPIGEAFRNRLRQFPALINCCTIDWFQPWPEDGLVRVANKALQNLDMENDIRESTVHLFKYFHTSITPLAEKFLMNLGRKTYVTPTYVNGLDKLAFAAEQVADMQIKLEELQPQLVLASEENEKLLTVIATESVTVEEQRVKVKAEEEIVNQKADASKALSDECRADLAEAQPALEAALSALDTLKPSDITIVKSMQNPPPGVKLVMEGVCVMRDIKPDKIMQRIRKDFMTNPEFDPTKVARASSAAEGLCKWILAMEQYDRVAKIVAPKRIKLAEAEAELTENMACLKKTQDALAEVEAKLENLQNQLKSTQNEKKRLEDEVSNCATKLKRATKLIGGLGGEKDRWRQAAEYLEKLYDNLIGDVLISAGIIAYLGPFTSTYREECISNWIIQCKQQNITCSEPFSLTQCLGDPVKIQQWNIDGLPRDAFSIDNSVIVANARRCYVNGLDKLAFAAEQVADMQIKLEELQPQLVLASEENEKLLTVIATESVTVEEQRVKVKAEEEIVNQKADASKALSDECRADLAEAQPALEAALSALDTLKPSDITIVKSMQNPPPGVKLVMEGVCVMRDIKPDKIMQRIRKDFMTNPEFDPTKVARASSAAEGLCKWILAMEQYDRVAKIVAPKRIKLAEAEAELTENMACLKKTQDALAEVEAKLENLQNQLKSTQNEKKRLEDEVSNCATKLKRATKLIGGLGGEKDRWRQAAEYLEKLYDNLIGDVLISAGIIAYLGPFTSTYREECISNWIIQCKQQNITCSEPFSLTQCLGDPVKIQQWNIDGLPRDAFSIDNSVIVANARRWPLMIDPQGQANKWIKNMEKDTGITVVKLTDNDFIRNLENGIQFGTPVLLENVGEDLDPSLEPLLLKQTFKQGGVDMIRLGENIIEYSKDFRLYITTKLRNPHYLPEIAVKVSLLNFMITLEGLEDQLLGIVVAKEKPELEEARQELIITTANNKRMLKETEDKILATLSESEGNILENEAAIEILDSSKLISDDIFKKQNVAEETQKKIDSARMDYSSIAKHSAVLFFSLTDLPNIDPMYQYSLAWFVNLYVNSIHDSNKSKILERRLRYLKDHFEYNLYTNVCRSLFEKHKVLFAFSMCINIVKSRGELEMNEFMFFLTGGVGLENKLANPANNWLSDKCWDEICRLSTLKGFETFREHFTTHLNEWKQYYDSKDPQEDKLPEPWDKLDVVPGVMNYVREKLGRKFVEPPPFDLAKSYQDSSCTTPLIFILSPGADPTMALLKFATDKGFGGARFQSISLGQGQGPIAAKMIAQGKQDGSWVLLQNCHLAVSWMTALEKICEDMTVANTNASFRLWLTSYPSPKFPVTVLQNGIKMTNEPPTGLRQNLLQSYLNDPISDPEFFNGCPNKEAIFEKLLFGLCFFHALVQERIKFGPLGWNIPYGFNESDLRISVRQLQMFVNEYDKVPYDAIQYMTGECNYGGRVTDERDRRCLMTILLDFLCQNVVSDPHYKFSPSGLYYAPPKMEYNEYLEFIKGLPAIQAPEVFGMHGNVDITRELSETRTLFDSILLTVGQTSSEVGGFTDSRIDAIANDILSKLPNAYDISEAYKKYPVKYEESMNTVLVQEMERFNNLTTIIKSTLNDLRKAIKGLAIMSDSLESLATALSIGKLPAIWAHRSYPSLKPLGSYISDLIARLNFFQVSFLTGVLQNYARRTKIPIDLLAFDFEVRPTHKETKDPPNGAYIHGLFLDGCRWDYDSMELGEQYPKILNEPMPIIWLKPIIREELEALSTKLIRYSCPVYKTSERRGTLSTTGHSTNFVLPILLPTSVNPNHWIKRGAALLCQLDD</sequence>
<dbReference type="SUPFAM" id="SSF52540">
    <property type="entry name" value="P-loop containing nucleoside triphosphate hydrolases"/>
    <property type="match status" value="1"/>
</dbReference>
<organism evidence="20 21">
    <name type="scientific">Schistosoma bovis</name>
    <name type="common">Blood fluke</name>
    <dbReference type="NCBI Taxonomy" id="6184"/>
    <lineage>
        <taxon>Eukaryota</taxon>
        <taxon>Metazoa</taxon>
        <taxon>Spiralia</taxon>
        <taxon>Lophotrochozoa</taxon>
        <taxon>Platyhelminthes</taxon>
        <taxon>Trematoda</taxon>
        <taxon>Digenea</taxon>
        <taxon>Strigeidida</taxon>
        <taxon>Schistosomatoidea</taxon>
        <taxon>Schistosomatidae</taxon>
        <taxon>Schistosoma</taxon>
    </lineage>
</organism>
<dbReference type="Gene3D" id="1.20.920.20">
    <property type="match status" value="4"/>
</dbReference>
<evidence type="ECO:0000256" key="10">
    <source>
        <dbReference type="ARBA" id="ARBA00023175"/>
    </source>
</evidence>
<dbReference type="Pfam" id="PF18199">
    <property type="entry name" value="Dynein_C"/>
    <property type="match status" value="1"/>
</dbReference>
<evidence type="ECO:0000256" key="6">
    <source>
        <dbReference type="ARBA" id="ARBA00022840"/>
    </source>
</evidence>
<comment type="subcellular location">
    <subcellularLocation>
        <location evidence="1">Cytoplasm</location>
        <location evidence="1">Cytoskeleton</location>
        <location evidence="1">Cilium axoneme</location>
    </subcellularLocation>
</comment>
<keyword evidence="5" id="KW-0547">Nucleotide-binding</keyword>
<feature type="domain" description="Dynein heavy chain C-terminal" evidence="19">
    <location>
        <begin position="1741"/>
        <end position="2025"/>
    </location>
</feature>
<dbReference type="InterPro" id="IPR024317">
    <property type="entry name" value="Dynein_heavy_chain_D4_dom"/>
</dbReference>
<dbReference type="FunFam" id="1.10.8.720:FF:000001">
    <property type="entry name" value="dynein heavy chain 7, axonemal"/>
    <property type="match status" value="1"/>
</dbReference>
<feature type="domain" description="Dynein heavy chain coiled coil stalk" evidence="15">
    <location>
        <begin position="666"/>
        <end position="790"/>
    </location>
</feature>
<accession>A0A430Q5L9</accession>
<feature type="domain" description="Dynein heavy chain coiled coil stalk" evidence="15">
    <location>
        <begin position="446"/>
        <end position="608"/>
    </location>
</feature>
<proteinExistence type="inferred from homology"/>
<evidence type="ECO:0000259" key="16">
    <source>
        <dbReference type="Pfam" id="PF12780"/>
    </source>
</evidence>
<dbReference type="EMBL" id="QMKO01002631">
    <property type="protein sequence ID" value="RTG82967.1"/>
    <property type="molecule type" value="Genomic_DNA"/>
</dbReference>
<dbReference type="STRING" id="6184.A0A430Q5L9"/>
<name>A0A430Q5L9_SCHBO</name>
<evidence type="ECO:0000256" key="5">
    <source>
        <dbReference type="ARBA" id="ARBA00022741"/>
    </source>
</evidence>
<dbReference type="GO" id="GO:0008569">
    <property type="term" value="F:minus-end-directed microtubule motor activity"/>
    <property type="evidence" value="ECO:0007669"/>
    <property type="project" value="InterPro"/>
</dbReference>
<keyword evidence="11" id="KW-0206">Cytoskeleton</keyword>
<evidence type="ECO:0000256" key="9">
    <source>
        <dbReference type="ARBA" id="ARBA00023069"/>
    </source>
</evidence>
<keyword evidence="8 13" id="KW-0175">Coiled coil</keyword>
<dbReference type="InterPro" id="IPR004273">
    <property type="entry name" value="Dynein_heavy_D6_P-loop"/>
</dbReference>
<dbReference type="Gene3D" id="1.10.8.720">
    <property type="entry name" value="Region D6 of dynein motor"/>
    <property type="match status" value="1"/>
</dbReference>
<protein>
    <submittedName>
        <fullName evidence="20">Dynein heavy chain, axonemal</fullName>
    </submittedName>
</protein>
<evidence type="ECO:0000313" key="21">
    <source>
        <dbReference type="Proteomes" id="UP000290809"/>
    </source>
</evidence>
<keyword evidence="10" id="KW-0505">Motor protein</keyword>
<dbReference type="GO" id="GO:0030286">
    <property type="term" value="C:dynein complex"/>
    <property type="evidence" value="ECO:0007669"/>
    <property type="project" value="UniProtKB-KW"/>
</dbReference>
<keyword evidence="12" id="KW-0966">Cell projection</keyword>
<feature type="non-terminal residue" evidence="20">
    <location>
        <position position="1"/>
    </location>
</feature>
<dbReference type="InterPro" id="IPR035706">
    <property type="entry name" value="AAA_9"/>
</dbReference>
<dbReference type="Pfam" id="PF12777">
    <property type="entry name" value="MT"/>
    <property type="match status" value="4"/>
</dbReference>
<evidence type="ECO:0000256" key="8">
    <source>
        <dbReference type="ARBA" id="ARBA00023054"/>
    </source>
</evidence>
<evidence type="ECO:0000259" key="15">
    <source>
        <dbReference type="Pfam" id="PF12777"/>
    </source>
</evidence>
<keyword evidence="21" id="KW-1185">Reference proteome</keyword>
<dbReference type="InterPro" id="IPR041658">
    <property type="entry name" value="AAA_lid_11"/>
</dbReference>
<keyword evidence="3" id="KW-0963">Cytoplasm</keyword>
<feature type="domain" description="Dynein heavy chain ATP-binding dynein motor region" evidence="17">
    <location>
        <begin position="995"/>
        <end position="1216"/>
    </location>
</feature>
<evidence type="ECO:0000259" key="14">
    <source>
        <dbReference type="Pfam" id="PF03028"/>
    </source>
</evidence>
<dbReference type="FunFam" id="3.40.50.300:FF:000223">
    <property type="entry name" value="Dynein heavy chain 3, axonemal"/>
    <property type="match status" value="1"/>
</dbReference>
<evidence type="ECO:0000256" key="12">
    <source>
        <dbReference type="ARBA" id="ARBA00023273"/>
    </source>
</evidence>
<feature type="coiled-coil region" evidence="13">
    <location>
        <begin position="507"/>
        <end position="555"/>
    </location>
</feature>
<feature type="domain" description="Dynein heavy chain AAA lid" evidence="18">
    <location>
        <begin position="1595"/>
        <end position="1733"/>
    </location>
</feature>
<dbReference type="GO" id="GO:0005524">
    <property type="term" value="F:ATP binding"/>
    <property type="evidence" value="ECO:0007669"/>
    <property type="project" value="UniProtKB-KW"/>
</dbReference>
<dbReference type="FunFam" id="1.10.8.1220:FF:000001">
    <property type="entry name" value="Dynein axonemal heavy chain 5"/>
    <property type="match status" value="1"/>
</dbReference>
<keyword evidence="7" id="KW-0243">Dynein</keyword>
<dbReference type="FunFam" id="1.20.1270.280:FF:000001">
    <property type="entry name" value="dynein heavy chain 7, axonemal"/>
    <property type="match status" value="1"/>
</dbReference>
<feature type="domain" description="Dynein heavy chain coiled coil stalk" evidence="15">
    <location>
        <begin position="804"/>
        <end position="966"/>
    </location>
</feature>
<evidence type="ECO:0000256" key="1">
    <source>
        <dbReference type="ARBA" id="ARBA00004430"/>
    </source>
</evidence>
<dbReference type="GO" id="GO:0045505">
    <property type="term" value="F:dynein intermediate chain binding"/>
    <property type="evidence" value="ECO:0007669"/>
    <property type="project" value="InterPro"/>
</dbReference>
<dbReference type="Pfam" id="PF03028">
    <property type="entry name" value="Dynein_heavy"/>
    <property type="match status" value="1"/>
</dbReference>
<dbReference type="Gene3D" id="1.10.8.1220">
    <property type="match status" value="1"/>
</dbReference>
<dbReference type="InterPro" id="IPR026983">
    <property type="entry name" value="DHC"/>
</dbReference>
<evidence type="ECO:0000259" key="19">
    <source>
        <dbReference type="Pfam" id="PF18199"/>
    </source>
</evidence>
<dbReference type="Proteomes" id="UP000290809">
    <property type="component" value="Unassembled WGS sequence"/>
</dbReference>
<feature type="domain" description="Dynein heavy chain region D6 P-loop" evidence="14">
    <location>
        <begin position="1444"/>
        <end position="1559"/>
    </location>
</feature>
<dbReference type="Pfam" id="PF18198">
    <property type="entry name" value="AAA_lid_11"/>
    <property type="match status" value="1"/>
</dbReference>
<comment type="similarity">
    <text evidence="2">Belongs to the dynein heavy chain family.</text>
</comment>
<dbReference type="Gene3D" id="3.10.490.20">
    <property type="match status" value="1"/>
</dbReference>
<dbReference type="InterPro" id="IPR027417">
    <property type="entry name" value="P-loop_NTPase"/>
</dbReference>
<dbReference type="InterPro" id="IPR043160">
    <property type="entry name" value="Dynein_C_barrel"/>
</dbReference>
<evidence type="ECO:0000256" key="11">
    <source>
        <dbReference type="ARBA" id="ARBA00023212"/>
    </source>
</evidence>
<dbReference type="GO" id="GO:0051959">
    <property type="term" value="F:dynein light intermediate chain binding"/>
    <property type="evidence" value="ECO:0007669"/>
    <property type="project" value="InterPro"/>
</dbReference>
<evidence type="ECO:0000256" key="13">
    <source>
        <dbReference type="SAM" id="Coils"/>
    </source>
</evidence>
<dbReference type="GO" id="GO:0005874">
    <property type="term" value="C:microtubule"/>
    <property type="evidence" value="ECO:0007669"/>
    <property type="project" value="UniProtKB-KW"/>
</dbReference>
<dbReference type="FunFam" id="3.40.50.300:FF:000362">
    <property type="entry name" value="Dynein, axonemal, heavy chain 6"/>
    <property type="match status" value="1"/>
</dbReference>
<keyword evidence="4" id="KW-0493">Microtubule</keyword>
<dbReference type="Gene3D" id="6.10.140.1060">
    <property type="match status" value="1"/>
</dbReference>
<dbReference type="PANTHER" id="PTHR22878">
    <property type="entry name" value="DYNEIN HEAVY CHAIN 6, AXONEMAL-LIKE-RELATED"/>
    <property type="match status" value="1"/>
</dbReference>
<dbReference type="FunFam" id="3.10.490.20:FF:000001">
    <property type="entry name" value="dynein heavy chain 7, axonemal"/>
    <property type="match status" value="1"/>
</dbReference>
<reference evidence="20 21" key="1">
    <citation type="journal article" date="2019" name="PLoS Pathog.">
        <title>Genome sequence of the bovine parasite Schistosoma bovis Tanzania.</title>
        <authorList>
            <person name="Oey H."/>
            <person name="Zakrzewski M."/>
            <person name="Gobert G."/>
            <person name="Gravermann K."/>
            <person name="Stoye J."/>
            <person name="Jones M."/>
            <person name="Mcmanus D."/>
            <person name="Krause L."/>
        </authorList>
    </citation>
    <scope>NUCLEOTIDE SEQUENCE [LARGE SCALE GENOMIC DNA]</scope>
    <source>
        <strain evidence="20 21">TAN1997</strain>
    </source>
</reference>
<evidence type="ECO:0000313" key="20">
    <source>
        <dbReference type="EMBL" id="RTG82967.1"/>
    </source>
</evidence>
<keyword evidence="9" id="KW-0969">Cilium</keyword>
<dbReference type="Pfam" id="PF12781">
    <property type="entry name" value="AAA_9"/>
    <property type="match status" value="1"/>
</dbReference>
<dbReference type="GO" id="GO:0005930">
    <property type="term" value="C:axoneme"/>
    <property type="evidence" value="ECO:0007669"/>
    <property type="project" value="UniProtKB-SubCell"/>
</dbReference>
<evidence type="ECO:0000256" key="4">
    <source>
        <dbReference type="ARBA" id="ARBA00022701"/>
    </source>
</evidence>
<dbReference type="FunFam" id="3.40.50.300:FF:002141">
    <property type="entry name" value="Dynein heavy chain"/>
    <property type="match status" value="1"/>
</dbReference>
<evidence type="ECO:0000259" key="18">
    <source>
        <dbReference type="Pfam" id="PF18198"/>
    </source>
</evidence>
<dbReference type="InterPro" id="IPR042219">
    <property type="entry name" value="AAA_lid_11_sf"/>
</dbReference>
<gene>
    <name evidence="20" type="ORF">DC041_0009114</name>
</gene>
<keyword evidence="6" id="KW-0067">ATP-binding</keyword>
<evidence type="ECO:0000256" key="3">
    <source>
        <dbReference type="ARBA" id="ARBA00022490"/>
    </source>
</evidence>